<organism evidence="5 6">
    <name type="scientific">Bemisia tabaci</name>
    <name type="common">Sweetpotato whitefly</name>
    <name type="synonym">Aleurodes tabaci</name>
    <dbReference type="NCBI Taxonomy" id="7038"/>
    <lineage>
        <taxon>Eukaryota</taxon>
        <taxon>Metazoa</taxon>
        <taxon>Ecdysozoa</taxon>
        <taxon>Arthropoda</taxon>
        <taxon>Hexapoda</taxon>
        <taxon>Insecta</taxon>
        <taxon>Pterygota</taxon>
        <taxon>Neoptera</taxon>
        <taxon>Paraneoptera</taxon>
        <taxon>Hemiptera</taxon>
        <taxon>Sternorrhyncha</taxon>
        <taxon>Aleyrodoidea</taxon>
        <taxon>Aleyrodidae</taxon>
        <taxon>Aleyrodinae</taxon>
        <taxon>Bemisia</taxon>
    </lineage>
</organism>
<feature type="region of interest" description="Disordered" evidence="2">
    <location>
        <begin position="107"/>
        <end position="138"/>
    </location>
</feature>
<dbReference type="GO" id="GO:0006357">
    <property type="term" value="P:regulation of transcription by RNA polymerase II"/>
    <property type="evidence" value="ECO:0007669"/>
    <property type="project" value="TreeGrafter"/>
</dbReference>
<dbReference type="PROSITE" id="PS51029">
    <property type="entry name" value="MADF"/>
    <property type="match status" value="1"/>
</dbReference>
<evidence type="ECO:0000313" key="5">
    <source>
        <dbReference type="EMBL" id="CAH0386656.1"/>
    </source>
</evidence>
<evidence type="ECO:0000259" key="4">
    <source>
        <dbReference type="PROSITE" id="PS51031"/>
    </source>
</evidence>
<accession>A0A9P0A813</accession>
<dbReference type="PANTHER" id="PTHR12243:SF69">
    <property type="entry name" value="SI:CH73-59F11.3"/>
    <property type="match status" value="1"/>
</dbReference>
<sequence>MEFSVNALIAEVQKRPHLWNVHHKLYHDRQRTDDGWADVGRSLNLPKEVVKSKWKNTRDHFNKEFKKILSSNAQTMEDAGIAYRGKWPYFREMLFLKDKERLAELEDDSNETHDDFYRSPQEDERTRQPPPPQLYHADTSVPDLNFDTFVPTLDSAPPQLSRKRRKNAEEEDLYERFLAIEQEKLEFLRTAKEMMDLDDDMHFVKSLVPFLKQLSPLAKLSVRSKIHRVIAEELRGQRGFDRFDRFAESTLPHPTSLVAAVYDRPQSSTP</sequence>
<keyword evidence="1" id="KW-0539">Nucleus</keyword>
<dbReference type="GO" id="GO:0005667">
    <property type="term" value="C:transcription regulator complex"/>
    <property type="evidence" value="ECO:0007669"/>
    <property type="project" value="TreeGrafter"/>
</dbReference>
<dbReference type="SMART" id="SM00595">
    <property type="entry name" value="MADF"/>
    <property type="match status" value="1"/>
</dbReference>
<dbReference type="InterPro" id="IPR004210">
    <property type="entry name" value="BESS_motif"/>
</dbReference>
<dbReference type="InterPro" id="IPR039353">
    <property type="entry name" value="TF_Adf1"/>
</dbReference>
<evidence type="ECO:0000256" key="2">
    <source>
        <dbReference type="SAM" id="MobiDB-lite"/>
    </source>
</evidence>
<dbReference type="OrthoDB" id="6614169at2759"/>
<evidence type="ECO:0000256" key="1">
    <source>
        <dbReference type="PROSITE-ProRule" id="PRU00371"/>
    </source>
</evidence>
<feature type="domain" description="BESS" evidence="4">
    <location>
        <begin position="197"/>
        <end position="236"/>
    </location>
</feature>
<feature type="compositionally biased region" description="Basic and acidic residues" evidence="2">
    <location>
        <begin position="107"/>
        <end position="127"/>
    </location>
</feature>
<feature type="domain" description="MADF" evidence="3">
    <location>
        <begin position="7"/>
        <end position="101"/>
    </location>
</feature>
<evidence type="ECO:0000313" key="6">
    <source>
        <dbReference type="Proteomes" id="UP001152759"/>
    </source>
</evidence>
<dbReference type="PROSITE" id="PS51031">
    <property type="entry name" value="BESS"/>
    <property type="match status" value="1"/>
</dbReference>
<comment type="subcellular location">
    <subcellularLocation>
        <location evidence="1">Nucleus</location>
    </subcellularLocation>
</comment>
<gene>
    <name evidence="5" type="ORF">BEMITA_LOCUS5742</name>
</gene>
<dbReference type="Pfam" id="PF10545">
    <property type="entry name" value="MADF_DNA_bdg"/>
    <property type="match status" value="1"/>
</dbReference>
<evidence type="ECO:0000259" key="3">
    <source>
        <dbReference type="PROSITE" id="PS51029"/>
    </source>
</evidence>
<dbReference type="Proteomes" id="UP001152759">
    <property type="component" value="Chromosome 3"/>
</dbReference>
<dbReference type="EMBL" id="OU963864">
    <property type="protein sequence ID" value="CAH0386656.1"/>
    <property type="molecule type" value="Genomic_DNA"/>
</dbReference>
<evidence type="ECO:0008006" key="7">
    <source>
        <dbReference type="Google" id="ProtNLM"/>
    </source>
</evidence>
<dbReference type="Pfam" id="PF02944">
    <property type="entry name" value="BESS"/>
    <property type="match status" value="1"/>
</dbReference>
<dbReference type="AlphaFoldDB" id="A0A9P0A813"/>
<name>A0A9P0A813_BEMTA</name>
<dbReference type="InterPro" id="IPR006578">
    <property type="entry name" value="MADF-dom"/>
</dbReference>
<dbReference type="GO" id="GO:0005634">
    <property type="term" value="C:nucleus"/>
    <property type="evidence" value="ECO:0007669"/>
    <property type="project" value="UniProtKB-SubCell"/>
</dbReference>
<proteinExistence type="predicted"/>
<protein>
    <recommendedName>
        <fullName evidence="7">MADF domain-containing protein</fullName>
    </recommendedName>
</protein>
<dbReference type="PANTHER" id="PTHR12243">
    <property type="entry name" value="MADF DOMAIN TRANSCRIPTION FACTOR"/>
    <property type="match status" value="1"/>
</dbReference>
<dbReference type="GO" id="GO:0003677">
    <property type="term" value="F:DNA binding"/>
    <property type="evidence" value="ECO:0007669"/>
    <property type="project" value="InterPro"/>
</dbReference>
<reference evidence="5" key="1">
    <citation type="submission" date="2021-12" db="EMBL/GenBank/DDBJ databases">
        <authorList>
            <person name="King R."/>
        </authorList>
    </citation>
    <scope>NUCLEOTIDE SEQUENCE</scope>
</reference>
<keyword evidence="6" id="KW-1185">Reference proteome</keyword>